<comment type="similarity">
    <text evidence="6">Belongs to the ABC-4 integral membrane protein family.</text>
</comment>
<keyword evidence="4 7" id="KW-1133">Transmembrane helix</keyword>
<organism evidence="10 11">
    <name type="scientific">candidate division WOR-1 bacterium RIFOXYB2_FULL_36_35</name>
    <dbReference type="NCBI Taxonomy" id="1802578"/>
    <lineage>
        <taxon>Bacteria</taxon>
        <taxon>Bacillati</taxon>
        <taxon>Saganbacteria</taxon>
    </lineage>
</organism>
<evidence type="ECO:0000313" key="10">
    <source>
        <dbReference type="EMBL" id="OGC13504.1"/>
    </source>
</evidence>
<gene>
    <name evidence="10" type="ORF">A2290_01965</name>
</gene>
<dbReference type="Proteomes" id="UP000177905">
    <property type="component" value="Unassembled WGS sequence"/>
</dbReference>
<dbReference type="AlphaFoldDB" id="A0A1F4RZ96"/>
<comment type="subcellular location">
    <subcellularLocation>
        <location evidence="1">Cell membrane</location>
        <topology evidence="1">Multi-pass membrane protein</topology>
    </subcellularLocation>
</comment>
<dbReference type="GO" id="GO:0022857">
    <property type="term" value="F:transmembrane transporter activity"/>
    <property type="evidence" value="ECO:0007669"/>
    <property type="project" value="TreeGrafter"/>
</dbReference>
<evidence type="ECO:0008006" key="12">
    <source>
        <dbReference type="Google" id="ProtNLM"/>
    </source>
</evidence>
<protein>
    <recommendedName>
        <fullName evidence="12">ABC3 transporter permease protein domain-containing protein</fullName>
    </recommendedName>
</protein>
<feature type="domain" description="MacB-like periplasmic core" evidence="9">
    <location>
        <begin position="2"/>
        <end position="107"/>
    </location>
</feature>
<evidence type="ECO:0000256" key="5">
    <source>
        <dbReference type="ARBA" id="ARBA00023136"/>
    </source>
</evidence>
<accession>A0A1F4RZ96</accession>
<sequence length="268" mass="29663">MQYGRFFTQGEANARDKVAILGKAVADELFGNQNPVGQFVRINRISFQIVGVAAEQGARGWTNLDDQIIIPVKTAMYRLMGDDYIDYFEVKVKKLDSMAYVSQQITSELMRLHRMQESDRESIDIINMAEIQQAASAMVATLSYLLGSVAVVSLLVGGIGIMNIMLVMVMERTHEIGLRKALGAQRSDILVQFLVEAVLICLFGGIIGIGFGILISYILSTLAQWVIFISTGSIILAFTFSVLVGVIFGIWPAWRASKLLPIEALRYE</sequence>
<evidence type="ECO:0000256" key="2">
    <source>
        <dbReference type="ARBA" id="ARBA00022475"/>
    </source>
</evidence>
<keyword evidence="2" id="KW-1003">Cell membrane</keyword>
<name>A0A1F4RZ96_UNCSA</name>
<dbReference type="Pfam" id="PF12704">
    <property type="entry name" value="MacB_PCD"/>
    <property type="match status" value="1"/>
</dbReference>
<dbReference type="PANTHER" id="PTHR30572">
    <property type="entry name" value="MEMBRANE COMPONENT OF TRANSPORTER-RELATED"/>
    <property type="match status" value="1"/>
</dbReference>
<evidence type="ECO:0000313" key="11">
    <source>
        <dbReference type="Proteomes" id="UP000177905"/>
    </source>
</evidence>
<feature type="transmembrane region" description="Helical" evidence="7">
    <location>
        <begin position="190"/>
        <end position="219"/>
    </location>
</feature>
<evidence type="ECO:0000256" key="3">
    <source>
        <dbReference type="ARBA" id="ARBA00022692"/>
    </source>
</evidence>
<dbReference type="PANTHER" id="PTHR30572:SF4">
    <property type="entry name" value="ABC TRANSPORTER PERMEASE YTRF"/>
    <property type="match status" value="1"/>
</dbReference>
<evidence type="ECO:0000256" key="7">
    <source>
        <dbReference type="SAM" id="Phobius"/>
    </source>
</evidence>
<evidence type="ECO:0000256" key="6">
    <source>
        <dbReference type="ARBA" id="ARBA00038076"/>
    </source>
</evidence>
<keyword evidence="3 7" id="KW-0812">Transmembrane</keyword>
<reference evidence="10 11" key="1">
    <citation type="journal article" date="2016" name="Nat. Commun.">
        <title>Thousands of microbial genomes shed light on interconnected biogeochemical processes in an aquifer system.</title>
        <authorList>
            <person name="Anantharaman K."/>
            <person name="Brown C.T."/>
            <person name="Hug L.A."/>
            <person name="Sharon I."/>
            <person name="Castelle C.J."/>
            <person name="Probst A.J."/>
            <person name="Thomas B.C."/>
            <person name="Singh A."/>
            <person name="Wilkins M.J."/>
            <person name="Karaoz U."/>
            <person name="Brodie E.L."/>
            <person name="Williams K.H."/>
            <person name="Hubbard S.S."/>
            <person name="Banfield J.F."/>
        </authorList>
    </citation>
    <scope>NUCLEOTIDE SEQUENCE [LARGE SCALE GENOMIC DNA]</scope>
</reference>
<dbReference type="EMBL" id="MEUA01000053">
    <property type="protein sequence ID" value="OGC13504.1"/>
    <property type="molecule type" value="Genomic_DNA"/>
</dbReference>
<dbReference type="GO" id="GO:0005886">
    <property type="term" value="C:plasma membrane"/>
    <property type="evidence" value="ECO:0007669"/>
    <property type="project" value="UniProtKB-SubCell"/>
</dbReference>
<dbReference type="InterPro" id="IPR025857">
    <property type="entry name" value="MacB_PCD"/>
</dbReference>
<evidence type="ECO:0000256" key="1">
    <source>
        <dbReference type="ARBA" id="ARBA00004651"/>
    </source>
</evidence>
<comment type="caution">
    <text evidence="10">The sequence shown here is derived from an EMBL/GenBank/DDBJ whole genome shotgun (WGS) entry which is preliminary data.</text>
</comment>
<feature type="transmembrane region" description="Helical" evidence="7">
    <location>
        <begin position="225"/>
        <end position="251"/>
    </location>
</feature>
<dbReference type="Pfam" id="PF02687">
    <property type="entry name" value="FtsX"/>
    <property type="match status" value="1"/>
</dbReference>
<evidence type="ECO:0000256" key="4">
    <source>
        <dbReference type="ARBA" id="ARBA00022989"/>
    </source>
</evidence>
<keyword evidence="5 7" id="KW-0472">Membrane</keyword>
<evidence type="ECO:0000259" key="8">
    <source>
        <dbReference type="Pfam" id="PF02687"/>
    </source>
</evidence>
<dbReference type="InterPro" id="IPR050250">
    <property type="entry name" value="Macrolide_Exporter_MacB"/>
</dbReference>
<evidence type="ECO:0000259" key="9">
    <source>
        <dbReference type="Pfam" id="PF12704"/>
    </source>
</evidence>
<feature type="domain" description="ABC3 transporter permease C-terminal" evidence="8">
    <location>
        <begin position="148"/>
        <end position="259"/>
    </location>
</feature>
<feature type="transmembrane region" description="Helical" evidence="7">
    <location>
        <begin position="142"/>
        <end position="169"/>
    </location>
</feature>
<proteinExistence type="inferred from homology"/>
<dbReference type="InterPro" id="IPR003838">
    <property type="entry name" value="ABC3_permease_C"/>
</dbReference>